<protein>
    <submittedName>
        <fullName evidence="3">Uncharacterized protein</fullName>
    </submittedName>
</protein>
<sequence>MVEKKIDDAPFLSKMENFEISDKKGKGSKKDMKNEYKSLNNEFHFDEERGENDEEDKENDKDMNEGDVNKNNNKKENNHIRMIKIDRKNLKKMFSSQFFTQTLTDDSSSNSMSELKVIKKYACVEFFKMLFLVSLFLITSYYSFIYIYNNFMGQNHICGSLDMYNYKYEESVNFISSISNNKYYIFTGKFPFDVITYKLRKEALKNSMNEEIKKYNESNANIIYDNISNLDDHQIQIISFNKYNNKMKCEKNIFDLYKPFYLKTTDAPIKNLDYIYNEVNYNSISNPYNIAEKKLFSEVSTFMRANENRNKICFITSYLKSLKDEDTSNSNNVIIQNNNNNNNNNNNSSSSITSNGSNALDEKNNYTEENNNNEKKYFKNTNSIGDNDNNKTYQGSNIVNFNYTNNNMVPEKKKIIFLYDQSDHNFVDLVIAIYSMQYGNTYNNLKDYWEEIKKKFKVIHAEEIYLFEWYCLGINYNLIENNNQYKLKCVDLLK</sequence>
<gene>
    <name evidence="3" type="ORF">PFMALIP_02107</name>
</gene>
<feature type="compositionally biased region" description="Basic and acidic residues" evidence="1">
    <location>
        <begin position="16"/>
        <end position="36"/>
    </location>
</feature>
<evidence type="ECO:0000313" key="4">
    <source>
        <dbReference type="Proteomes" id="UP000030699"/>
    </source>
</evidence>
<dbReference type="Proteomes" id="UP000030699">
    <property type="component" value="Unassembled WGS sequence"/>
</dbReference>
<reference evidence="3 4" key="2">
    <citation type="submission" date="2013-02" db="EMBL/GenBank/DDBJ databases">
        <title>The Genome Sequence of Plasmodium falciparum MaliPS096_E11.</title>
        <authorList>
            <consortium name="The Broad Institute Genome Sequencing Platform"/>
            <consortium name="The Broad Institute Genome Sequencing Center for Infectious Disease"/>
            <person name="Neafsey D."/>
            <person name="Cheeseman I."/>
            <person name="Volkman S."/>
            <person name="Adams J."/>
            <person name="Walker B."/>
            <person name="Young S.K."/>
            <person name="Zeng Q."/>
            <person name="Gargeya S."/>
            <person name="Fitzgerald M."/>
            <person name="Haas B."/>
            <person name="Abouelleil A."/>
            <person name="Alvarado L."/>
            <person name="Arachchi H.M."/>
            <person name="Berlin A.M."/>
            <person name="Chapman S.B."/>
            <person name="Dewar J."/>
            <person name="Goldberg J."/>
            <person name="Griggs A."/>
            <person name="Gujja S."/>
            <person name="Hansen M."/>
            <person name="Howarth C."/>
            <person name="Imamovic A."/>
            <person name="Larimer J."/>
            <person name="McCowan C."/>
            <person name="Murphy C."/>
            <person name="Neiman D."/>
            <person name="Pearson M."/>
            <person name="Priest M."/>
            <person name="Roberts A."/>
            <person name="Saif S."/>
            <person name="Shea T."/>
            <person name="Sisk P."/>
            <person name="Sykes S."/>
            <person name="Wortman J."/>
            <person name="Nusbaum C."/>
            <person name="Birren B."/>
        </authorList>
    </citation>
    <scope>NUCLEOTIDE SEQUENCE [LARGE SCALE GENOMIC DNA]</scope>
    <source>
        <strain evidence="3 4">MaliPS096_E11</strain>
    </source>
</reference>
<feature type="compositionally biased region" description="Low complexity" evidence="1">
    <location>
        <begin position="330"/>
        <end position="358"/>
    </location>
</feature>
<evidence type="ECO:0000256" key="2">
    <source>
        <dbReference type="SAM" id="Phobius"/>
    </source>
</evidence>
<feature type="region of interest" description="Disordered" evidence="1">
    <location>
        <begin position="1"/>
        <end position="78"/>
    </location>
</feature>
<feature type="compositionally biased region" description="Acidic residues" evidence="1">
    <location>
        <begin position="48"/>
        <end position="57"/>
    </location>
</feature>
<feature type="compositionally biased region" description="Basic and acidic residues" evidence="1">
    <location>
        <begin position="58"/>
        <end position="78"/>
    </location>
</feature>
<dbReference type="EMBL" id="KI925537">
    <property type="protein sequence ID" value="ETW49918.1"/>
    <property type="molecule type" value="Genomic_DNA"/>
</dbReference>
<proteinExistence type="predicted"/>
<reference evidence="3 4" key="1">
    <citation type="submission" date="2013-02" db="EMBL/GenBank/DDBJ databases">
        <title>The Genome Annotation of Plasmodium falciparum MaliPS096_E11.</title>
        <authorList>
            <consortium name="The Broad Institute Genome Sequencing Platform"/>
            <consortium name="The Broad Institute Genome Sequencing Center for Infectious Disease"/>
            <person name="Neafsey D."/>
            <person name="Hoffman S."/>
            <person name="Volkman S."/>
            <person name="Rosenthal P."/>
            <person name="Walker B."/>
            <person name="Young S.K."/>
            <person name="Zeng Q."/>
            <person name="Gargeya S."/>
            <person name="Fitzgerald M."/>
            <person name="Haas B."/>
            <person name="Abouelleil A."/>
            <person name="Allen A.W."/>
            <person name="Alvarado L."/>
            <person name="Arachchi H.M."/>
            <person name="Berlin A.M."/>
            <person name="Chapman S.B."/>
            <person name="Gainer-Dewar J."/>
            <person name="Goldberg J."/>
            <person name="Griggs A."/>
            <person name="Gujja S."/>
            <person name="Hansen M."/>
            <person name="Howarth C."/>
            <person name="Imamovic A."/>
            <person name="Ireland A."/>
            <person name="Larimer J."/>
            <person name="McCowan C."/>
            <person name="Murphy C."/>
            <person name="Pearson M."/>
            <person name="Poon T.W."/>
            <person name="Priest M."/>
            <person name="Roberts A."/>
            <person name="Saif S."/>
            <person name="Shea T."/>
            <person name="Sisk P."/>
            <person name="Sykes S."/>
            <person name="Wortman J."/>
            <person name="Nusbaum C."/>
            <person name="Birren B."/>
        </authorList>
    </citation>
    <scope>NUCLEOTIDE SEQUENCE [LARGE SCALE GENOMIC DNA]</scope>
    <source>
        <strain evidence="3 4">MaliPS096_E11</strain>
    </source>
</reference>
<accession>A0A024WSK2</accession>
<keyword evidence="2" id="KW-0472">Membrane</keyword>
<keyword evidence="2" id="KW-1133">Transmembrane helix</keyword>
<name>A0A024WSK2_PLAFA</name>
<feature type="region of interest" description="Disordered" evidence="1">
    <location>
        <begin position="330"/>
        <end position="389"/>
    </location>
</feature>
<feature type="transmembrane region" description="Helical" evidence="2">
    <location>
        <begin position="126"/>
        <end position="148"/>
    </location>
</feature>
<evidence type="ECO:0000256" key="1">
    <source>
        <dbReference type="SAM" id="MobiDB-lite"/>
    </source>
</evidence>
<keyword evidence="2" id="KW-0812">Transmembrane</keyword>
<organism evidence="3 4">
    <name type="scientific">Plasmodium falciparum MaliPS096_E11</name>
    <dbReference type="NCBI Taxonomy" id="1036727"/>
    <lineage>
        <taxon>Eukaryota</taxon>
        <taxon>Sar</taxon>
        <taxon>Alveolata</taxon>
        <taxon>Apicomplexa</taxon>
        <taxon>Aconoidasida</taxon>
        <taxon>Haemosporida</taxon>
        <taxon>Plasmodiidae</taxon>
        <taxon>Plasmodium</taxon>
        <taxon>Plasmodium (Laverania)</taxon>
    </lineage>
</organism>
<dbReference type="OrthoDB" id="372341at2759"/>
<feature type="compositionally biased region" description="Basic and acidic residues" evidence="1">
    <location>
        <begin position="360"/>
        <end position="377"/>
    </location>
</feature>
<evidence type="ECO:0000313" key="3">
    <source>
        <dbReference type="EMBL" id="ETW49918.1"/>
    </source>
</evidence>
<dbReference type="AlphaFoldDB" id="A0A024WSK2"/>